<dbReference type="InParanoid" id="A0A2R5GLJ9"/>
<gene>
    <name evidence="2" type="ORF">FCC1311_080012</name>
</gene>
<evidence type="ECO:0000313" key="2">
    <source>
        <dbReference type="EMBL" id="GBG31776.1"/>
    </source>
</evidence>
<proteinExistence type="predicted"/>
<keyword evidence="3" id="KW-1185">Reference proteome</keyword>
<dbReference type="EMBL" id="BEYU01000106">
    <property type="protein sequence ID" value="GBG31776.1"/>
    <property type="molecule type" value="Genomic_DNA"/>
</dbReference>
<comment type="caution">
    <text evidence="2">The sequence shown here is derived from an EMBL/GenBank/DDBJ whole genome shotgun (WGS) entry which is preliminary data.</text>
</comment>
<protein>
    <submittedName>
        <fullName evidence="2">Uncharacterized protein</fullName>
    </submittedName>
</protein>
<dbReference type="OrthoDB" id="5954868at2759"/>
<evidence type="ECO:0000256" key="1">
    <source>
        <dbReference type="SAM" id="MobiDB-lite"/>
    </source>
</evidence>
<feature type="region of interest" description="Disordered" evidence="1">
    <location>
        <begin position="29"/>
        <end position="50"/>
    </location>
</feature>
<name>A0A2R5GLJ9_9STRA</name>
<dbReference type="PANTHER" id="PTHR31389">
    <property type="entry name" value="LD39211P"/>
    <property type="match status" value="1"/>
</dbReference>
<dbReference type="Proteomes" id="UP000241890">
    <property type="component" value="Unassembled WGS sequence"/>
</dbReference>
<reference evidence="2 3" key="1">
    <citation type="submission" date="2017-12" db="EMBL/GenBank/DDBJ databases">
        <title>Sequencing, de novo assembly and annotation of complete genome of a new Thraustochytrid species, strain FCC1311.</title>
        <authorList>
            <person name="Sedici K."/>
            <person name="Godart F."/>
            <person name="Aiese Cigliano R."/>
            <person name="Sanseverino W."/>
            <person name="Barakat M."/>
            <person name="Ortet P."/>
            <person name="Marechal E."/>
            <person name="Cagnac O."/>
            <person name="Amato A."/>
        </authorList>
    </citation>
    <scope>NUCLEOTIDE SEQUENCE [LARGE SCALE GENOMIC DNA]</scope>
</reference>
<sequence length="386" mass="43518">MHPASPLRNCNFPDDGIGQPVESAHYTLRANPPPSYTSAQGPSLHWREPENNTCTYDPHGGIHVVTACTLNHVEEVLDMIGSLQSMWTSRRNPGPAHKDKLHLHIFLLSDDVPQDVIDTYLTAACDIEVTVQAFDYSWLGFKDHDLTETVYNRILGLTNSLWKPTAIHRVVKEVGPCQVVFWCDASVRFGPAFSKTRVWDSVALNNGLAITNEWPGYLYVFRETIPVITHPMTFKMLNRLTRGRVSANMHDYEGVPSYAASFQIWYTGNEVVMQIMEDWANCALVKECMAPEGASGFTGFGECKMDYEGHCQYAALAILAYEYVKLINEAGLGRGRTDGQRLLPDLKKRVNGKQLVSIEKSHRQRPPRFCNHAGFEIQLPRMSMEN</sequence>
<dbReference type="PANTHER" id="PTHR31389:SF4">
    <property type="entry name" value="LD39211P"/>
    <property type="match status" value="1"/>
</dbReference>
<dbReference type="AlphaFoldDB" id="A0A2R5GLJ9"/>
<accession>A0A2R5GLJ9</accession>
<organism evidence="2 3">
    <name type="scientific">Hondaea fermentalgiana</name>
    <dbReference type="NCBI Taxonomy" id="2315210"/>
    <lineage>
        <taxon>Eukaryota</taxon>
        <taxon>Sar</taxon>
        <taxon>Stramenopiles</taxon>
        <taxon>Bigyra</taxon>
        <taxon>Labyrinthulomycetes</taxon>
        <taxon>Thraustochytrida</taxon>
        <taxon>Thraustochytriidae</taxon>
        <taxon>Hondaea</taxon>
    </lineage>
</organism>
<evidence type="ECO:0000313" key="3">
    <source>
        <dbReference type="Proteomes" id="UP000241890"/>
    </source>
</evidence>